<organism evidence="1 2">
    <name type="scientific">Streptococcus pyogenes</name>
    <dbReference type="NCBI Taxonomy" id="1314"/>
    <lineage>
        <taxon>Bacteria</taxon>
        <taxon>Bacillati</taxon>
        <taxon>Bacillota</taxon>
        <taxon>Bacilli</taxon>
        <taxon>Lactobacillales</taxon>
        <taxon>Streptococcaceae</taxon>
        <taxon>Streptococcus</taxon>
    </lineage>
</organism>
<reference evidence="1 2" key="1">
    <citation type="submission" date="2019-02" db="EMBL/GenBank/DDBJ databases">
        <title>Novel genomic isolates of S. pyogenes and S. dysgalactiae subsp. equisimilis associated to necrotising fasciitis (NSTI).</title>
        <authorList>
            <person name="Barrantes I."/>
        </authorList>
    </citation>
    <scope>NUCLEOTIDE SEQUENCE [LARGE SCALE GENOMIC DNA]</scope>
    <source>
        <strain evidence="1 2">SPY5003</strain>
    </source>
</reference>
<sequence length="23" mass="2697">MEKSTLKLKPDFIGKAWYEKLGN</sequence>
<proteinExistence type="predicted"/>
<accession>A0A5S4T5T8</accession>
<name>A0A5S4T5T8_STRPY</name>
<comment type="caution">
    <text evidence="1">The sequence shown here is derived from an EMBL/GenBank/DDBJ whole genome shotgun (WGS) entry which is preliminary data.</text>
</comment>
<evidence type="ECO:0000313" key="1">
    <source>
        <dbReference type="EMBL" id="TYK90650.1"/>
    </source>
</evidence>
<feature type="non-terminal residue" evidence="1">
    <location>
        <position position="23"/>
    </location>
</feature>
<gene>
    <name evidence="1" type="ORF">E0F67_11250</name>
</gene>
<dbReference type="AlphaFoldDB" id="A0A5S4T5T8"/>
<evidence type="ECO:0000313" key="2">
    <source>
        <dbReference type="Proteomes" id="UP000325300"/>
    </source>
</evidence>
<dbReference type="Proteomes" id="UP000325300">
    <property type="component" value="Unassembled WGS sequence"/>
</dbReference>
<protein>
    <submittedName>
        <fullName evidence="1">Cytoplasmic protein</fullName>
    </submittedName>
</protein>
<dbReference type="EMBL" id="SJLI01000397">
    <property type="protein sequence ID" value="TYK90650.1"/>
    <property type="molecule type" value="Genomic_DNA"/>
</dbReference>